<evidence type="ECO:0000256" key="3">
    <source>
        <dbReference type="ARBA" id="ARBA00012737"/>
    </source>
</evidence>
<dbReference type="GO" id="GO:0004066">
    <property type="term" value="F:asparagine synthase (glutamine-hydrolyzing) activity"/>
    <property type="evidence" value="ECO:0007669"/>
    <property type="project" value="UniProtKB-EC"/>
</dbReference>
<keyword evidence="9" id="KW-0028">Amino-acid biosynthesis</keyword>
<dbReference type="SUPFAM" id="SSF52402">
    <property type="entry name" value="Adenine nucleotide alpha hydrolases-like"/>
    <property type="match status" value="1"/>
</dbReference>
<protein>
    <recommendedName>
        <fullName evidence="3">asparagine synthase (glutamine-hydrolyzing)</fullName>
        <ecNumber evidence="3">6.3.5.4</ecNumber>
    </recommendedName>
</protein>
<reference evidence="13 14" key="1">
    <citation type="submission" date="2015-09" db="EMBL/GenBank/DDBJ databases">
        <authorList>
            <consortium name="Pathogen Informatics"/>
        </authorList>
    </citation>
    <scope>NUCLEOTIDE SEQUENCE [LARGE SCALE GENOMIC DNA]</scope>
    <source>
        <strain evidence="13 14">2789STDY5834928</strain>
    </source>
</reference>
<comment type="pathway">
    <text evidence="1">Amino-acid biosynthesis; L-asparagine biosynthesis; L-asparagine from L-aspartate (L-Gln route): step 1/1.</text>
</comment>
<evidence type="ECO:0000256" key="2">
    <source>
        <dbReference type="ARBA" id="ARBA00005752"/>
    </source>
</evidence>
<keyword evidence="4 10" id="KW-0547">Nucleotide-binding</keyword>
<dbReference type="GO" id="GO:0005524">
    <property type="term" value="F:ATP binding"/>
    <property type="evidence" value="ECO:0007669"/>
    <property type="project" value="UniProtKB-KW"/>
</dbReference>
<dbReference type="InterPro" id="IPR033738">
    <property type="entry name" value="AsnB_N"/>
</dbReference>
<evidence type="ECO:0000256" key="6">
    <source>
        <dbReference type="ARBA" id="ARBA00022888"/>
    </source>
</evidence>
<dbReference type="Pfam" id="PF00733">
    <property type="entry name" value="Asn_synthase"/>
    <property type="match status" value="1"/>
</dbReference>
<evidence type="ECO:0000256" key="10">
    <source>
        <dbReference type="PIRSR" id="PIRSR001589-2"/>
    </source>
</evidence>
<dbReference type="InterPro" id="IPR029055">
    <property type="entry name" value="Ntn_hydrolases_N"/>
</dbReference>
<dbReference type="InterPro" id="IPR014729">
    <property type="entry name" value="Rossmann-like_a/b/a_fold"/>
</dbReference>
<keyword evidence="7 9" id="KW-0315">Glutamine amidotransferase</keyword>
<dbReference type="GO" id="GO:0006529">
    <property type="term" value="P:asparagine biosynthetic process"/>
    <property type="evidence" value="ECO:0007669"/>
    <property type="project" value="UniProtKB-KW"/>
</dbReference>
<evidence type="ECO:0000259" key="12">
    <source>
        <dbReference type="PROSITE" id="PS51278"/>
    </source>
</evidence>
<accession>A0A174ZL91</accession>
<dbReference type="Proteomes" id="UP000095662">
    <property type="component" value="Unassembled WGS sequence"/>
</dbReference>
<comment type="catalytic activity">
    <reaction evidence="8">
        <text>L-aspartate + L-glutamine + ATP + H2O = L-asparagine + L-glutamate + AMP + diphosphate + H(+)</text>
        <dbReference type="Rhea" id="RHEA:12228"/>
        <dbReference type="ChEBI" id="CHEBI:15377"/>
        <dbReference type="ChEBI" id="CHEBI:15378"/>
        <dbReference type="ChEBI" id="CHEBI:29985"/>
        <dbReference type="ChEBI" id="CHEBI:29991"/>
        <dbReference type="ChEBI" id="CHEBI:30616"/>
        <dbReference type="ChEBI" id="CHEBI:33019"/>
        <dbReference type="ChEBI" id="CHEBI:58048"/>
        <dbReference type="ChEBI" id="CHEBI:58359"/>
        <dbReference type="ChEBI" id="CHEBI:456215"/>
        <dbReference type="EC" id="6.3.5.4"/>
    </reaction>
</comment>
<gene>
    <name evidence="13" type="primary">asnO</name>
    <name evidence="13" type="ORF">ERS852540_00970</name>
</gene>
<dbReference type="AlphaFoldDB" id="A0A174ZL91"/>
<comment type="similarity">
    <text evidence="2">Belongs to the asparagine synthetase family.</text>
</comment>
<dbReference type="OrthoDB" id="9763290at2"/>
<feature type="site" description="Important for beta-aspartyl-AMP intermediate formation" evidence="11">
    <location>
        <position position="377"/>
    </location>
</feature>
<dbReference type="GO" id="GO:0005829">
    <property type="term" value="C:cytosol"/>
    <property type="evidence" value="ECO:0007669"/>
    <property type="project" value="TreeGrafter"/>
</dbReference>
<dbReference type="Gene3D" id="3.40.50.620">
    <property type="entry name" value="HUPs"/>
    <property type="match status" value="1"/>
</dbReference>
<dbReference type="PANTHER" id="PTHR43284:SF1">
    <property type="entry name" value="ASPARAGINE SYNTHETASE"/>
    <property type="match status" value="1"/>
</dbReference>
<dbReference type="PANTHER" id="PTHR43284">
    <property type="entry name" value="ASPARAGINE SYNTHETASE (GLUTAMINE-HYDROLYZING)"/>
    <property type="match status" value="1"/>
</dbReference>
<dbReference type="NCBIfam" id="TIGR01536">
    <property type="entry name" value="asn_synth_AEB"/>
    <property type="match status" value="1"/>
</dbReference>
<keyword evidence="13" id="KW-0436">Ligase</keyword>
<evidence type="ECO:0000313" key="14">
    <source>
        <dbReference type="Proteomes" id="UP000095662"/>
    </source>
</evidence>
<feature type="binding site" evidence="10">
    <location>
        <position position="292"/>
    </location>
    <ligand>
        <name>ATP</name>
        <dbReference type="ChEBI" id="CHEBI:30616"/>
    </ligand>
</feature>
<dbReference type="EC" id="6.3.5.4" evidence="3"/>
<dbReference type="InterPro" id="IPR001962">
    <property type="entry name" value="Asn_synthase"/>
</dbReference>
<evidence type="ECO:0000256" key="5">
    <source>
        <dbReference type="ARBA" id="ARBA00022840"/>
    </source>
</evidence>
<name>A0A174ZL91_9FIRM</name>
<proteinExistence type="inferred from homology"/>
<dbReference type="Gene3D" id="3.60.20.10">
    <property type="entry name" value="Glutamine Phosphoribosylpyrophosphate, subunit 1, domain 1"/>
    <property type="match status" value="1"/>
</dbReference>
<dbReference type="PIRSF" id="PIRSF001589">
    <property type="entry name" value="Asn_synthetase_glu-h"/>
    <property type="match status" value="1"/>
</dbReference>
<organism evidence="13 14">
    <name type="scientific">[Eubacterium] siraeum</name>
    <dbReference type="NCBI Taxonomy" id="39492"/>
    <lineage>
        <taxon>Bacteria</taxon>
        <taxon>Bacillati</taxon>
        <taxon>Bacillota</taxon>
        <taxon>Clostridia</taxon>
        <taxon>Eubacteriales</taxon>
        <taxon>Oscillospiraceae</taxon>
        <taxon>Oscillospiraceae incertae sedis</taxon>
    </lineage>
</organism>
<evidence type="ECO:0000256" key="1">
    <source>
        <dbReference type="ARBA" id="ARBA00005187"/>
    </source>
</evidence>
<evidence type="ECO:0000256" key="7">
    <source>
        <dbReference type="ARBA" id="ARBA00022962"/>
    </source>
</evidence>
<dbReference type="CDD" id="cd00712">
    <property type="entry name" value="AsnB"/>
    <property type="match status" value="1"/>
</dbReference>
<feature type="binding site" evidence="10">
    <location>
        <begin position="375"/>
        <end position="376"/>
    </location>
    <ligand>
        <name>ATP</name>
        <dbReference type="ChEBI" id="CHEBI:30616"/>
    </ligand>
</feature>
<evidence type="ECO:0000256" key="9">
    <source>
        <dbReference type="PIRSR" id="PIRSR001589-1"/>
    </source>
</evidence>
<keyword evidence="5 10" id="KW-0067">ATP-binding</keyword>
<dbReference type="InterPro" id="IPR017932">
    <property type="entry name" value="GATase_2_dom"/>
</dbReference>
<dbReference type="CDD" id="cd01991">
    <property type="entry name" value="Asn_synthase_B_C"/>
    <property type="match status" value="1"/>
</dbReference>
<evidence type="ECO:0000256" key="4">
    <source>
        <dbReference type="ARBA" id="ARBA00022741"/>
    </source>
</evidence>
<feature type="active site" description="For GATase activity" evidence="9">
    <location>
        <position position="2"/>
    </location>
</feature>
<dbReference type="EMBL" id="CZBY01000006">
    <property type="protein sequence ID" value="CUQ84741.1"/>
    <property type="molecule type" value="Genomic_DNA"/>
</dbReference>
<evidence type="ECO:0000256" key="11">
    <source>
        <dbReference type="PIRSR" id="PIRSR001589-3"/>
    </source>
</evidence>
<dbReference type="STRING" id="39492.ERS852540_00970"/>
<evidence type="ECO:0000256" key="8">
    <source>
        <dbReference type="ARBA" id="ARBA00048741"/>
    </source>
</evidence>
<feature type="domain" description="Glutamine amidotransferase type-2" evidence="12">
    <location>
        <begin position="2"/>
        <end position="215"/>
    </location>
</feature>
<dbReference type="Pfam" id="PF13537">
    <property type="entry name" value="GATase_7"/>
    <property type="match status" value="1"/>
</dbReference>
<dbReference type="SUPFAM" id="SSF56235">
    <property type="entry name" value="N-terminal nucleophile aminohydrolases (Ntn hydrolases)"/>
    <property type="match status" value="1"/>
</dbReference>
<dbReference type="InterPro" id="IPR006426">
    <property type="entry name" value="Asn_synth_AEB"/>
</dbReference>
<sequence length="613" mass="70141">MCGIAGWIDCRRLCDSAAIMRRMAQTMVPRGPDSGGFYTDDNCALAHRRLSVIDPARSAQPMTRKTALDSYTIVYNGELYNTAEIRSELESTGISFTSSGDTEVLLWAYITWGEACLDKLNGIYAFAVWQEKEKQLFLARDRIGVKPLFYYEYAGGLIFASEIKTLLAHPMIEPVVDRDGIAQIMLLGPARKPGSGIFKGIRELRPAECAMYCRCGLRKRTYWSLHPLPHKETAEETEQHIAYLLTDAIKRQLVSDVPLCTMLSGGLDSSIISAVAAREFEQSGRQLTTYSIDYKDNDKNFHSSKFQPDMDAPWIRKMSAFIGSKHINVEVDTPALTDALELSTYARDLPGMADVDSSLYLFCKAIKGNFTVALSGECADEIFGGYPWYHNEEILYRPGFPWACSTASRADLLCDGILGDIDPNDYVNFCCNETLKNTEYLDTDSRKDRRMREMFMLNFYWFMQCLLDRKDRMSMAHGLEVRVPFCDHRIARYAFNIPWEIKAAGGREKGIVRRAMKGILPDDVLWRKKSPYPKTHNPTYLAEVIRRMRAVLADKDCRLTEIVSREKLLRLCDDPTLFEGNWYGQLMTSPQIFAYLLQIEYWLRRYDVRIDRQ</sequence>
<feature type="binding site" evidence="10">
    <location>
        <position position="101"/>
    </location>
    <ligand>
        <name>L-glutamine</name>
        <dbReference type="ChEBI" id="CHEBI:58359"/>
    </ligand>
</feature>
<keyword evidence="6 9" id="KW-0061">Asparagine biosynthesis</keyword>
<dbReference type="InterPro" id="IPR051786">
    <property type="entry name" value="ASN_synthetase/amidase"/>
</dbReference>
<evidence type="ECO:0000313" key="13">
    <source>
        <dbReference type="EMBL" id="CUQ84741.1"/>
    </source>
</evidence>
<dbReference type="PROSITE" id="PS51278">
    <property type="entry name" value="GATASE_TYPE_2"/>
    <property type="match status" value="1"/>
</dbReference>